<reference evidence="2" key="1">
    <citation type="submission" date="2020-01" db="EMBL/GenBank/DDBJ databases">
        <title>Development of genomics and gene disruption for Polysphondylium violaceum indicates a role for the polyketide synthase stlB in stalk morphogenesis.</title>
        <authorList>
            <person name="Narita B."/>
            <person name="Kawabe Y."/>
            <person name="Kin K."/>
            <person name="Saito T."/>
            <person name="Gibbs R."/>
            <person name="Kuspa A."/>
            <person name="Muzny D."/>
            <person name="Queller D."/>
            <person name="Richards S."/>
            <person name="Strassman J."/>
            <person name="Sucgang R."/>
            <person name="Worley K."/>
            <person name="Schaap P."/>
        </authorList>
    </citation>
    <scope>NUCLEOTIDE SEQUENCE</scope>
    <source>
        <strain evidence="2">QSvi11</strain>
    </source>
</reference>
<name>A0A8J4PWA1_9MYCE</name>
<dbReference type="SUPFAM" id="SSF53623">
    <property type="entry name" value="MurD-like peptide ligases, catalytic domain"/>
    <property type="match status" value="1"/>
</dbReference>
<dbReference type="OrthoDB" id="10004711at2759"/>
<dbReference type="InterPro" id="IPR004101">
    <property type="entry name" value="Mur_ligase_C"/>
</dbReference>
<dbReference type="Gene3D" id="3.40.1190.10">
    <property type="entry name" value="Mur-like, catalytic domain"/>
    <property type="match status" value="1"/>
</dbReference>
<sequence>TDLNLNINGSSFTFNTPTGQYFVNSPLVGKFNIENLMASLIAAEYCGFNLMDLIPSVPKLENAPGRMQMIKDNNRLFVVDFAHTPDALIKVLSTLKQVLSNNHELWVVFGCGGDRDKTKRPLMTMAALENADHVIITSDDPRSESIEHIVLDMKTGINFSKYTAKVLELHNRRDAIQHSVQHAKEGDIVVIAGKGHEKYQNINGVCYEFDDVVETNNALLKYK</sequence>
<dbReference type="PANTHER" id="PTHR23135">
    <property type="entry name" value="MUR LIGASE FAMILY MEMBER"/>
    <property type="match status" value="1"/>
</dbReference>
<evidence type="ECO:0000259" key="1">
    <source>
        <dbReference type="Pfam" id="PF02875"/>
    </source>
</evidence>
<gene>
    <name evidence="2" type="ORF">CYY_003753</name>
</gene>
<accession>A0A8J4PWA1</accession>
<dbReference type="EMBL" id="AJWJ01000122">
    <property type="protein sequence ID" value="KAF2074920.1"/>
    <property type="molecule type" value="Genomic_DNA"/>
</dbReference>
<evidence type="ECO:0000313" key="3">
    <source>
        <dbReference type="Proteomes" id="UP000695562"/>
    </source>
</evidence>
<keyword evidence="3" id="KW-1185">Reference proteome</keyword>
<dbReference type="GO" id="GO:0016881">
    <property type="term" value="F:acid-amino acid ligase activity"/>
    <property type="evidence" value="ECO:0007669"/>
    <property type="project" value="InterPro"/>
</dbReference>
<feature type="non-terminal residue" evidence="2">
    <location>
        <position position="1"/>
    </location>
</feature>
<evidence type="ECO:0000313" key="2">
    <source>
        <dbReference type="EMBL" id="KAF2074920.1"/>
    </source>
</evidence>
<dbReference type="SUPFAM" id="SSF53244">
    <property type="entry name" value="MurD-like peptide ligases, peptide-binding domain"/>
    <property type="match status" value="1"/>
</dbReference>
<dbReference type="InterPro" id="IPR036615">
    <property type="entry name" value="Mur_ligase_C_dom_sf"/>
</dbReference>
<dbReference type="InterPro" id="IPR036565">
    <property type="entry name" value="Mur-like_cat_sf"/>
</dbReference>
<protein>
    <recommendedName>
        <fullName evidence="1">Mur ligase C-terminal domain-containing protein</fullName>
    </recommendedName>
</protein>
<dbReference type="Gene3D" id="3.90.190.20">
    <property type="entry name" value="Mur ligase, C-terminal domain"/>
    <property type="match status" value="1"/>
</dbReference>
<proteinExistence type="predicted"/>
<dbReference type="GO" id="GO:0005524">
    <property type="term" value="F:ATP binding"/>
    <property type="evidence" value="ECO:0007669"/>
    <property type="project" value="InterPro"/>
</dbReference>
<comment type="caution">
    <text evidence="2">The sequence shown here is derived from an EMBL/GenBank/DDBJ whole genome shotgun (WGS) entry which is preliminary data.</text>
</comment>
<dbReference type="Proteomes" id="UP000695562">
    <property type="component" value="Unassembled WGS sequence"/>
</dbReference>
<feature type="domain" description="Mur ligase C-terminal" evidence="1">
    <location>
        <begin position="65"/>
        <end position="195"/>
    </location>
</feature>
<dbReference type="AlphaFoldDB" id="A0A8J4PWA1"/>
<organism evidence="2 3">
    <name type="scientific">Polysphondylium violaceum</name>
    <dbReference type="NCBI Taxonomy" id="133409"/>
    <lineage>
        <taxon>Eukaryota</taxon>
        <taxon>Amoebozoa</taxon>
        <taxon>Evosea</taxon>
        <taxon>Eumycetozoa</taxon>
        <taxon>Dictyostelia</taxon>
        <taxon>Dictyosteliales</taxon>
        <taxon>Dictyosteliaceae</taxon>
        <taxon>Polysphondylium</taxon>
    </lineage>
</organism>
<dbReference type="PANTHER" id="PTHR23135:SF4">
    <property type="entry name" value="UDP-N-ACETYLMURAMOYL-L-ALANYL-D-GLUTAMATE--2,6-DIAMINOPIMELATE LIGASE MURE HOMOLOG, CHLOROPLASTIC"/>
    <property type="match status" value="1"/>
</dbReference>
<dbReference type="Pfam" id="PF02875">
    <property type="entry name" value="Mur_ligase_C"/>
    <property type="match status" value="1"/>
</dbReference>